<dbReference type="GO" id="GO:0016853">
    <property type="term" value="F:isomerase activity"/>
    <property type="evidence" value="ECO:0007669"/>
    <property type="project" value="UniProtKB-KW"/>
</dbReference>
<name>A0A5B8KV90_9HYPH</name>
<dbReference type="PANTHER" id="PTHR12110:SF41">
    <property type="entry name" value="INOSOSE DEHYDRATASE"/>
    <property type="match status" value="1"/>
</dbReference>
<dbReference type="InterPro" id="IPR050312">
    <property type="entry name" value="IolE/XylAMocC-like"/>
</dbReference>
<evidence type="ECO:0000259" key="1">
    <source>
        <dbReference type="Pfam" id="PF01261"/>
    </source>
</evidence>
<dbReference type="InterPro" id="IPR013022">
    <property type="entry name" value="Xyl_isomerase-like_TIM-brl"/>
</dbReference>
<accession>A0A5B8KV90</accession>
<proteinExistence type="predicted"/>
<dbReference type="RefSeq" id="WP_146298137.1">
    <property type="nucleotide sequence ID" value="NZ_CP042301.2"/>
</dbReference>
<reference evidence="2" key="1">
    <citation type="submission" date="2020-04" db="EMBL/GenBank/DDBJ databases">
        <title>Nitratireductor sp. nov. isolated from mangrove soil.</title>
        <authorList>
            <person name="Ye Y."/>
        </authorList>
    </citation>
    <scope>NUCLEOTIDE SEQUENCE</scope>
    <source>
        <strain evidence="2">SY7</strain>
    </source>
</reference>
<dbReference type="KEGG" id="niy:FQ775_03340"/>
<dbReference type="AlphaFoldDB" id="A0A5B8KV90"/>
<evidence type="ECO:0000313" key="3">
    <source>
        <dbReference type="Proteomes" id="UP000321389"/>
    </source>
</evidence>
<keyword evidence="2" id="KW-0413">Isomerase</keyword>
<dbReference type="OrthoDB" id="9798407at2"/>
<protein>
    <submittedName>
        <fullName evidence="2">Sugar phosphate isomerase/epimerase</fullName>
    </submittedName>
</protein>
<dbReference type="Proteomes" id="UP000321389">
    <property type="component" value="Chromosome"/>
</dbReference>
<gene>
    <name evidence="2" type="ORF">FQ775_03340</name>
</gene>
<dbReference type="PANTHER" id="PTHR12110">
    <property type="entry name" value="HYDROXYPYRUVATE ISOMERASE"/>
    <property type="match status" value="1"/>
</dbReference>
<dbReference type="Pfam" id="PF01261">
    <property type="entry name" value="AP_endonuc_2"/>
    <property type="match status" value="1"/>
</dbReference>
<sequence>MTWSFQLYSARNFQPWEDVLATLADVGYRNVEGFGAVFADPKGFRAELDRHGLAMPTAHFSLEMLENDFSAAREIARALGVTLIACPFLPPEQRPGDAAGWTAFGKRLAKVGEAARWAGFDFAWHNHDFEFQRLPDGSIPQALIFDAAPEVGWEIDVAWVVRGGADVDQWVKDYADRIVAVHVKDIAPDGEAADEDGWADVGHGIIDWRGLLETLRARTPARHFIMEHDRPSDYARFARRSLEAVQSW</sequence>
<feature type="domain" description="Xylose isomerase-like TIM barrel" evidence="1">
    <location>
        <begin position="21"/>
        <end position="236"/>
    </location>
</feature>
<keyword evidence="3" id="KW-1185">Reference proteome</keyword>
<dbReference type="Gene3D" id="3.20.20.150">
    <property type="entry name" value="Divalent-metal-dependent TIM barrel enzymes"/>
    <property type="match status" value="1"/>
</dbReference>
<organism evidence="2 3">
    <name type="scientific">Nitratireductor mangrovi</name>
    <dbReference type="NCBI Taxonomy" id="2599600"/>
    <lineage>
        <taxon>Bacteria</taxon>
        <taxon>Pseudomonadati</taxon>
        <taxon>Pseudomonadota</taxon>
        <taxon>Alphaproteobacteria</taxon>
        <taxon>Hyphomicrobiales</taxon>
        <taxon>Phyllobacteriaceae</taxon>
        <taxon>Nitratireductor</taxon>
    </lineage>
</organism>
<evidence type="ECO:0000313" key="2">
    <source>
        <dbReference type="EMBL" id="QDY99481.1"/>
    </source>
</evidence>
<dbReference type="EMBL" id="CP042301">
    <property type="protein sequence ID" value="QDY99481.1"/>
    <property type="molecule type" value="Genomic_DNA"/>
</dbReference>
<dbReference type="SUPFAM" id="SSF51658">
    <property type="entry name" value="Xylose isomerase-like"/>
    <property type="match status" value="1"/>
</dbReference>
<dbReference type="InterPro" id="IPR036237">
    <property type="entry name" value="Xyl_isomerase-like_sf"/>
</dbReference>